<feature type="compositionally biased region" description="Basic and acidic residues" evidence="5">
    <location>
        <begin position="23"/>
        <end position="33"/>
    </location>
</feature>
<feature type="region of interest" description="Disordered" evidence="5">
    <location>
        <begin position="1"/>
        <end position="82"/>
    </location>
</feature>
<dbReference type="SUPFAM" id="SSF118310">
    <property type="entry name" value="AN1-like Zinc finger"/>
    <property type="match status" value="1"/>
</dbReference>
<evidence type="ECO:0000259" key="6">
    <source>
        <dbReference type="PROSITE" id="PS51039"/>
    </source>
</evidence>
<dbReference type="EMBL" id="CP048996">
    <property type="protein sequence ID" value="QID82398.1"/>
    <property type="molecule type" value="Genomic_DNA"/>
</dbReference>
<dbReference type="InterPro" id="IPR035896">
    <property type="entry name" value="AN1-like_Znf"/>
</dbReference>
<dbReference type="Pfam" id="PF01428">
    <property type="entry name" value="zf-AN1"/>
    <property type="match status" value="1"/>
</dbReference>
<evidence type="ECO:0000256" key="1">
    <source>
        <dbReference type="ARBA" id="ARBA00022723"/>
    </source>
</evidence>
<feature type="compositionally biased region" description="Basic residues" evidence="5">
    <location>
        <begin position="71"/>
        <end position="82"/>
    </location>
</feature>
<evidence type="ECO:0000256" key="5">
    <source>
        <dbReference type="SAM" id="MobiDB-lite"/>
    </source>
</evidence>
<keyword evidence="2 4" id="KW-0863">Zinc-finger</keyword>
<keyword evidence="8" id="KW-1185">Reference proteome</keyword>
<gene>
    <name evidence="7" type="primary">TMC1_1</name>
    <name evidence="7" type="ORF">GRS66_004818</name>
</gene>
<dbReference type="InterPro" id="IPR000058">
    <property type="entry name" value="Znf_AN1"/>
</dbReference>
<evidence type="ECO:0000256" key="2">
    <source>
        <dbReference type="ARBA" id="ARBA00022771"/>
    </source>
</evidence>
<reference evidence="7 8" key="1">
    <citation type="journal article" date="2019" name="BMC Genomics">
        <title>Chromosome level assembly and comparative genome analysis confirm lager-brewing yeasts originated from a single hybridization.</title>
        <authorList>
            <person name="Salazar A.N."/>
            <person name="Gorter de Vries A.R."/>
            <person name="van den Broek M."/>
            <person name="Brouwers N."/>
            <person name="de la Torre Cortes P."/>
            <person name="Kuijpers N.G.A."/>
            <person name="Daran J.G."/>
            <person name="Abeel T."/>
        </authorList>
    </citation>
    <scope>NUCLEOTIDE SEQUENCE [LARGE SCALE GENOMIC DNA]</scope>
    <source>
        <strain evidence="7 8">CBS 1483</strain>
    </source>
</reference>
<sequence length="150" mass="16734">MSDINEIEIPSRKDEIRQVTPKDPMHEIEDKSTYHAKIKKSDSGTVLGAIPLNSRSSSNSSVTSTGQSSRRVTKKTTKKKKKNACYFDTCSSAASKFIGDCNFCKGHFCSKHRLMENHACNGLTSCKEQLHQRNADKLEAEQTKAPKIQI</sequence>
<feature type="compositionally biased region" description="Low complexity" evidence="5">
    <location>
        <begin position="53"/>
        <end position="70"/>
    </location>
</feature>
<dbReference type="OrthoDB" id="428577at2759"/>
<evidence type="ECO:0000313" key="7">
    <source>
        <dbReference type="EMBL" id="QID82398.1"/>
    </source>
</evidence>
<dbReference type="PROSITE" id="PS51039">
    <property type="entry name" value="ZF_AN1"/>
    <property type="match status" value="1"/>
</dbReference>
<proteinExistence type="predicted"/>
<name>A0A6C1DZ99_SACPS</name>
<dbReference type="AlphaFoldDB" id="A0A6C1DZ99"/>
<dbReference type="SMART" id="SM00154">
    <property type="entry name" value="ZnF_AN1"/>
    <property type="match status" value="1"/>
</dbReference>
<evidence type="ECO:0000256" key="3">
    <source>
        <dbReference type="ARBA" id="ARBA00022833"/>
    </source>
</evidence>
<dbReference type="GO" id="GO:0008270">
    <property type="term" value="F:zinc ion binding"/>
    <property type="evidence" value="ECO:0007669"/>
    <property type="project" value="UniProtKB-KW"/>
</dbReference>
<protein>
    <submittedName>
        <fullName evidence="7">AN1-type zinc finger protein tmc1</fullName>
    </submittedName>
</protein>
<keyword evidence="3" id="KW-0862">Zinc</keyword>
<evidence type="ECO:0000256" key="4">
    <source>
        <dbReference type="PROSITE-ProRule" id="PRU00449"/>
    </source>
</evidence>
<dbReference type="FunFam" id="4.10.1110.10:FF:000008">
    <property type="entry name" value="YOR052C-like protein"/>
    <property type="match status" value="1"/>
</dbReference>
<accession>A0A6C1DZ99</accession>
<keyword evidence="1" id="KW-0479">Metal-binding</keyword>
<dbReference type="Proteomes" id="UP000501346">
    <property type="component" value="Chromosome ScXV-ScXI"/>
</dbReference>
<evidence type="ECO:0000313" key="8">
    <source>
        <dbReference type="Proteomes" id="UP000501346"/>
    </source>
</evidence>
<dbReference type="Gene3D" id="4.10.1110.10">
    <property type="entry name" value="AN1-like Zinc finger"/>
    <property type="match status" value="1"/>
</dbReference>
<dbReference type="SMR" id="A0A6C1DZ99"/>
<feature type="domain" description="AN1-type" evidence="6">
    <location>
        <begin position="79"/>
        <end position="128"/>
    </location>
</feature>
<organism evidence="7 8">
    <name type="scientific">Saccharomyces pastorianus</name>
    <name type="common">Lager yeast</name>
    <name type="synonym">Saccharomyces cerevisiae x Saccharomyces eubayanus</name>
    <dbReference type="NCBI Taxonomy" id="27292"/>
    <lineage>
        <taxon>Eukaryota</taxon>
        <taxon>Fungi</taxon>
        <taxon>Dikarya</taxon>
        <taxon>Ascomycota</taxon>
        <taxon>Saccharomycotina</taxon>
        <taxon>Saccharomycetes</taxon>
        <taxon>Saccharomycetales</taxon>
        <taxon>Saccharomycetaceae</taxon>
        <taxon>Saccharomyces</taxon>
    </lineage>
</organism>